<organism evidence="2 3">
    <name type="scientific">Trichlorobacter thiogenes</name>
    <dbReference type="NCBI Taxonomy" id="115783"/>
    <lineage>
        <taxon>Bacteria</taxon>
        <taxon>Pseudomonadati</taxon>
        <taxon>Thermodesulfobacteriota</taxon>
        <taxon>Desulfuromonadia</taxon>
        <taxon>Geobacterales</taxon>
        <taxon>Geobacteraceae</taxon>
        <taxon>Trichlorobacter</taxon>
    </lineage>
</organism>
<proteinExistence type="predicted"/>
<dbReference type="RefSeq" id="WP_078788856.1">
    <property type="nucleotide sequence ID" value="NZ_FUWR01000001.1"/>
</dbReference>
<dbReference type="Proteomes" id="UP000190102">
    <property type="component" value="Unassembled WGS sequence"/>
</dbReference>
<evidence type="ECO:0000256" key="1">
    <source>
        <dbReference type="SAM" id="Phobius"/>
    </source>
</evidence>
<keyword evidence="1" id="KW-0812">Transmembrane</keyword>
<sequence length="107" mass="11741">MNMDPLLLPLFVVNILLVLVDASVGYHLAPLLFQAGGGDPDAAESGVGSVRKLLTGVVLLYMFFNCFAFFRYNGPLLLLVTCLVLFDLGGQLYIRHRSKNHADAEDQ</sequence>
<evidence type="ECO:0000313" key="2">
    <source>
        <dbReference type="EMBL" id="SJZ42170.1"/>
    </source>
</evidence>
<keyword evidence="3" id="KW-1185">Reference proteome</keyword>
<evidence type="ECO:0000313" key="3">
    <source>
        <dbReference type="Proteomes" id="UP000190102"/>
    </source>
</evidence>
<keyword evidence="1" id="KW-0472">Membrane</keyword>
<keyword evidence="1" id="KW-1133">Transmembrane helix</keyword>
<dbReference type="EMBL" id="FUWR01000001">
    <property type="protein sequence ID" value="SJZ42170.1"/>
    <property type="molecule type" value="Genomic_DNA"/>
</dbReference>
<gene>
    <name evidence="2" type="ORF">SAMN02745119_00571</name>
</gene>
<reference evidence="3" key="1">
    <citation type="submission" date="2017-02" db="EMBL/GenBank/DDBJ databases">
        <authorList>
            <person name="Varghese N."/>
            <person name="Submissions S."/>
        </authorList>
    </citation>
    <scope>NUCLEOTIDE SEQUENCE [LARGE SCALE GENOMIC DNA]</scope>
    <source>
        <strain evidence="3">ATCC BAA-34</strain>
    </source>
</reference>
<feature type="transmembrane region" description="Helical" evidence="1">
    <location>
        <begin position="53"/>
        <end position="70"/>
    </location>
</feature>
<protein>
    <submittedName>
        <fullName evidence="2">Uncharacterized protein</fullName>
    </submittedName>
</protein>
<dbReference type="OrthoDB" id="5398675at2"/>
<dbReference type="STRING" id="115783.SAMN02745119_00571"/>
<name>A0A1T4KIC8_9BACT</name>
<accession>A0A1T4KIC8</accession>
<feature type="transmembrane region" description="Helical" evidence="1">
    <location>
        <begin position="6"/>
        <end position="33"/>
    </location>
</feature>
<feature type="transmembrane region" description="Helical" evidence="1">
    <location>
        <begin position="76"/>
        <end position="94"/>
    </location>
</feature>
<dbReference type="AlphaFoldDB" id="A0A1T4KIC8"/>